<evidence type="ECO:0000313" key="2">
    <source>
        <dbReference type="EMBL" id="CAL1612768.1"/>
    </source>
</evidence>
<evidence type="ECO:0000256" key="1">
    <source>
        <dbReference type="SAM" id="MobiDB-lite"/>
    </source>
</evidence>
<keyword evidence="3" id="KW-1185">Reference proteome</keyword>
<accession>A0AAV2MH74</accession>
<protein>
    <submittedName>
        <fullName evidence="2">Uncharacterized protein</fullName>
    </submittedName>
</protein>
<dbReference type="EMBL" id="OZ035830">
    <property type="protein sequence ID" value="CAL1612768.1"/>
    <property type="molecule type" value="Genomic_DNA"/>
</dbReference>
<gene>
    <name evidence="2" type="ORF">KC01_LOCUS39063</name>
</gene>
<proteinExistence type="predicted"/>
<organism evidence="2 3">
    <name type="scientific">Knipowitschia caucasica</name>
    <name type="common">Caucasian dwarf goby</name>
    <name type="synonym">Pomatoschistus caucasicus</name>
    <dbReference type="NCBI Taxonomy" id="637954"/>
    <lineage>
        <taxon>Eukaryota</taxon>
        <taxon>Metazoa</taxon>
        <taxon>Chordata</taxon>
        <taxon>Craniata</taxon>
        <taxon>Vertebrata</taxon>
        <taxon>Euteleostomi</taxon>
        <taxon>Actinopterygii</taxon>
        <taxon>Neopterygii</taxon>
        <taxon>Teleostei</taxon>
        <taxon>Neoteleostei</taxon>
        <taxon>Acanthomorphata</taxon>
        <taxon>Gobiaria</taxon>
        <taxon>Gobiiformes</taxon>
        <taxon>Gobioidei</taxon>
        <taxon>Gobiidae</taxon>
        <taxon>Gobiinae</taxon>
        <taxon>Knipowitschia</taxon>
    </lineage>
</organism>
<dbReference type="Proteomes" id="UP001497482">
    <property type="component" value="Chromosome 8"/>
</dbReference>
<feature type="region of interest" description="Disordered" evidence="1">
    <location>
        <begin position="73"/>
        <end position="108"/>
    </location>
</feature>
<dbReference type="AlphaFoldDB" id="A0AAV2MH74"/>
<name>A0AAV2MH74_KNICA</name>
<sequence>MICERAFLALESLPPELEEHVVSRTGLRIIHHEYEDINPESARLQRCVHSHTADVRIHRFELVTLRKSNQRNMFTKGSPLTASGPEPTERSRVHGVSHDLVSLDKTTV</sequence>
<reference evidence="2 3" key="1">
    <citation type="submission" date="2024-04" db="EMBL/GenBank/DDBJ databases">
        <authorList>
            <person name="Waldvogel A.-M."/>
            <person name="Schoenle A."/>
        </authorList>
    </citation>
    <scope>NUCLEOTIDE SEQUENCE [LARGE SCALE GENOMIC DNA]</scope>
</reference>
<evidence type="ECO:0000313" key="3">
    <source>
        <dbReference type="Proteomes" id="UP001497482"/>
    </source>
</evidence>